<organism evidence="4 5">
    <name type="scientific">Caproiciproducens galactitolivorans</name>
    <dbReference type="NCBI Taxonomy" id="642589"/>
    <lineage>
        <taxon>Bacteria</taxon>
        <taxon>Bacillati</taxon>
        <taxon>Bacillota</taxon>
        <taxon>Clostridia</taxon>
        <taxon>Eubacteriales</taxon>
        <taxon>Acutalibacteraceae</taxon>
        <taxon>Caproiciproducens</taxon>
    </lineage>
</organism>
<gene>
    <name evidence="4" type="primary">dhaS_3</name>
    <name evidence="4" type="ORF">CAGA_06820</name>
</gene>
<dbReference type="GO" id="GO:0003677">
    <property type="term" value="F:DNA binding"/>
    <property type="evidence" value="ECO:0007669"/>
    <property type="project" value="UniProtKB-UniRule"/>
</dbReference>
<protein>
    <submittedName>
        <fullName evidence="4">HTH-type dhaKLM operon transcriptional activator DhaS</fullName>
    </submittedName>
</protein>
<dbReference type="Gene3D" id="1.10.357.10">
    <property type="entry name" value="Tetracycline Repressor, domain 2"/>
    <property type="match status" value="1"/>
</dbReference>
<evidence type="ECO:0000313" key="5">
    <source>
        <dbReference type="Proteomes" id="UP000297714"/>
    </source>
</evidence>
<evidence type="ECO:0000256" key="2">
    <source>
        <dbReference type="PROSITE-ProRule" id="PRU00335"/>
    </source>
</evidence>
<dbReference type="AlphaFoldDB" id="A0A4Z0YEL9"/>
<comment type="caution">
    <text evidence="4">The sequence shown here is derived from an EMBL/GenBank/DDBJ whole genome shotgun (WGS) entry which is preliminary data.</text>
</comment>
<sequence>MEYPSQTKQQLANSLKELMGHTPFNKITVHNVTSNCGLNRQTFYYHFKDMYELLTWIYSTEIFNQVVEERDEPWEAAVVKVIRYCKANRAFCRNTIRSMKKESMEGYLQPVVRNWVEKLGIDIANSKYISKEDAKFLVDFFTSAFVNYGIQWISRGMQEDEDFIIGKIKALLRIIYHGAEKEKRIAI</sequence>
<dbReference type="PANTHER" id="PTHR43479">
    <property type="entry name" value="ACREF/ENVCD OPERON REPRESSOR-RELATED"/>
    <property type="match status" value="1"/>
</dbReference>
<dbReference type="InterPro" id="IPR050624">
    <property type="entry name" value="HTH-type_Tx_Regulator"/>
</dbReference>
<accession>A0A4Z0YEL9</accession>
<dbReference type="PROSITE" id="PS50977">
    <property type="entry name" value="HTH_TETR_2"/>
    <property type="match status" value="1"/>
</dbReference>
<evidence type="ECO:0000256" key="1">
    <source>
        <dbReference type="ARBA" id="ARBA00023125"/>
    </source>
</evidence>
<feature type="DNA-binding region" description="H-T-H motif" evidence="2">
    <location>
        <begin position="28"/>
        <end position="47"/>
    </location>
</feature>
<evidence type="ECO:0000259" key="3">
    <source>
        <dbReference type="PROSITE" id="PS50977"/>
    </source>
</evidence>
<reference evidence="4 5" key="1">
    <citation type="submission" date="2019-04" db="EMBL/GenBank/DDBJ databases">
        <authorList>
            <person name="Poehlein A."/>
            <person name="Bengelsdorf F.R."/>
            <person name="Duerre P."/>
            <person name="Daniel R."/>
        </authorList>
    </citation>
    <scope>NUCLEOTIDE SEQUENCE [LARGE SCALE GENOMIC DNA]</scope>
    <source>
        <strain evidence="4 5">BS-1</strain>
    </source>
</reference>
<dbReference type="Proteomes" id="UP000297714">
    <property type="component" value="Unassembled WGS sequence"/>
</dbReference>
<proteinExistence type="predicted"/>
<keyword evidence="1 2" id="KW-0238">DNA-binding</keyword>
<dbReference type="InterPro" id="IPR009057">
    <property type="entry name" value="Homeodomain-like_sf"/>
</dbReference>
<dbReference type="RefSeq" id="WP_135657712.1">
    <property type="nucleotide sequence ID" value="NZ_JAJUFJ010000002.1"/>
</dbReference>
<name>A0A4Z0YEL9_9FIRM</name>
<dbReference type="PANTHER" id="PTHR43479:SF7">
    <property type="entry name" value="TETR-FAMILY TRANSCRIPTIONAL REGULATOR"/>
    <property type="match status" value="1"/>
</dbReference>
<evidence type="ECO:0000313" key="4">
    <source>
        <dbReference type="EMBL" id="TGJ77313.1"/>
    </source>
</evidence>
<dbReference type="Pfam" id="PF00440">
    <property type="entry name" value="TetR_N"/>
    <property type="match status" value="1"/>
</dbReference>
<keyword evidence="5" id="KW-1185">Reference proteome</keyword>
<dbReference type="InterPro" id="IPR039532">
    <property type="entry name" value="TetR_C_Firmicutes"/>
</dbReference>
<dbReference type="SUPFAM" id="SSF46689">
    <property type="entry name" value="Homeodomain-like"/>
    <property type="match status" value="1"/>
</dbReference>
<feature type="domain" description="HTH tetR-type" evidence="3">
    <location>
        <begin position="5"/>
        <end position="65"/>
    </location>
</feature>
<dbReference type="EMBL" id="SRMQ01000002">
    <property type="protein sequence ID" value="TGJ77313.1"/>
    <property type="molecule type" value="Genomic_DNA"/>
</dbReference>
<dbReference type="Pfam" id="PF14278">
    <property type="entry name" value="TetR_C_8"/>
    <property type="match status" value="1"/>
</dbReference>
<dbReference type="InterPro" id="IPR001647">
    <property type="entry name" value="HTH_TetR"/>
</dbReference>
<dbReference type="OrthoDB" id="9810250at2"/>